<dbReference type="AlphaFoldDB" id="D8PJF7"/>
<dbReference type="HOGENOM" id="CLU_2732535_0_0_0"/>
<dbReference type="STRING" id="330214.NIDE3858"/>
<dbReference type="EMBL" id="FP929003">
    <property type="protein sequence ID" value="CBK43531.1"/>
    <property type="molecule type" value="Genomic_DNA"/>
</dbReference>
<gene>
    <name evidence="1" type="ORF">NIDE3858</name>
</gene>
<evidence type="ECO:0000313" key="1">
    <source>
        <dbReference type="EMBL" id="CBK43531.1"/>
    </source>
</evidence>
<keyword evidence="2" id="KW-1185">Reference proteome</keyword>
<name>D8PJF7_9BACT</name>
<reference evidence="1 2" key="1">
    <citation type="journal article" date="2010" name="Proc. Natl. Acad. Sci. U.S.A.">
        <title>A Nitrospira metagenome illuminates the physiology and evolution of globally important nitrite-oxidizing bacteria.</title>
        <authorList>
            <person name="Lucker S."/>
            <person name="Wagner M."/>
            <person name="Maixner F."/>
            <person name="Pelletier E."/>
            <person name="Koch H."/>
            <person name="Vacherie B."/>
            <person name="Rattei T."/>
            <person name="Sinninghe Damste J."/>
            <person name="Spieck E."/>
            <person name="Le Paslier D."/>
            <person name="Daims H."/>
        </authorList>
    </citation>
    <scope>NUCLEOTIDE SEQUENCE [LARGE SCALE GENOMIC DNA]</scope>
</reference>
<sequence length="71" mass="7927">MYRGNHGRIEINEVIGTIAAPARCPVTPHPAEWAAQEAACHAPKQVNFRTSPVNAHHMFRWHRVCNSANAE</sequence>
<dbReference type="KEGG" id="nde:NIDE3858"/>
<accession>D8PJF7</accession>
<proteinExistence type="predicted"/>
<organism evidence="1 2">
    <name type="scientific">Nitrospira defluvii</name>
    <dbReference type="NCBI Taxonomy" id="330214"/>
    <lineage>
        <taxon>Bacteria</taxon>
        <taxon>Pseudomonadati</taxon>
        <taxon>Nitrospirota</taxon>
        <taxon>Nitrospiria</taxon>
        <taxon>Nitrospirales</taxon>
        <taxon>Nitrospiraceae</taxon>
        <taxon>Nitrospira</taxon>
    </lineage>
</organism>
<protein>
    <submittedName>
        <fullName evidence="1">Uncharacterized protein</fullName>
    </submittedName>
</protein>
<dbReference type="Proteomes" id="UP000001660">
    <property type="component" value="Chromosome"/>
</dbReference>
<evidence type="ECO:0000313" key="2">
    <source>
        <dbReference type="Proteomes" id="UP000001660"/>
    </source>
</evidence>